<reference evidence="2" key="1">
    <citation type="journal article" date="2015" name="Nature">
        <title>Complex archaea that bridge the gap between prokaryotes and eukaryotes.</title>
        <authorList>
            <person name="Spang A."/>
            <person name="Saw J.H."/>
            <person name="Jorgensen S.L."/>
            <person name="Zaremba-Niedzwiedzka K."/>
            <person name="Martijn J."/>
            <person name="Lind A.E."/>
            <person name="van Eijk R."/>
            <person name="Schleper C."/>
            <person name="Guy L."/>
            <person name="Ettema T.J."/>
        </authorList>
    </citation>
    <scope>NUCLEOTIDE SEQUENCE</scope>
</reference>
<evidence type="ECO:0000256" key="1">
    <source>
        <dbReference type="SAM" id="MobiDB-lite"/>
    </source>
</evidence>
<comment type="caution">
    <text evidence="2">The sequence shown here is derived from an EMBL/GenBank/DDBJ whole genome shotgun (WGS) entry which is preliminary data.</text>
</comment>
<proteinExistence type="predicted"/>
<organism evidence="2">
    <name type="scientific">marine sediment metagenome</name>
    <dbReference type="NCBI Taxonomy" id="412755"/>
    <lineage>
        <taxon>unclassified sequences</taxon>
        <taxon>metagenomes</taxon>
        <taxon>ecological metagenomes</taxon>
    </lineage>
</organism>
<name>A0A0F8WIY5_9ZZZZ</name>
<sequence length="171" mass="18944">MDYGRQTSKGVDRDEEQEIKKSLRVSNYLDDVYEAIHTGAAPKINVPNYQQVTRAEIYSQIESEGLSMDFDSVTASMSEGQIKTAMADAHPERQDGPKTFSTASSSSSTDNRPRFTISRSQAMALKKYPTLIEFLGRPEGEKVAKRIAGDMNILMAELIAANSREANNCAR</sequence>
<protein>
    <submittedName>
        <fullName evidence="2">Uncharacterized protein</fullName>
    </submittedName>
</protein>
<feature type="compositionally biased region" description="Low complexity" evidence="1">
    <location>
        <begin position="99"/>
        <end position="109"/>
    </location>
</feature>
<feature type="region of interest" description="Disordered" evidence="1">
    <location>
        <begin position="86"/>
        <end position="113"/>
    </location>
</feature>
<dbReference type="EMBL" id="LAZR01064897">
    <property type="protein sequence ID" value="KKK56628.1"/>
    <property type="molecule type" value="Genomic_DNA"/>
</dbReference>
<feature type="non-terminal residue" evidence="2">
    <location>
        <position position="171"/>
    </location>
</feature>
<evidence type="ECO:0000313" key="2">
    <source>
        <dbReference type="EMBL" id="KKK56628.1"/>
    </source>
</evidence>
<accession>A0A0F8WIY5</accession>
<dbReference type="AlphaFoldDB" id="A0A0F8WIY5"/>
<gene>
    <name evidence="2" type="ORF">LCGC14_3062610</name>
</gene>